<accession>A0A6B2M7I7</accession>
<feature type="domain" description="TonB-dependent receptor-like beta-barrel" evidence="11">
    <location>
        <begin position="266"/>
        <end position="670"/>
    </location>
</feature>
<dbReference type="InterPro" id="IPR039426">
    <property type="entry name" value="TonB-dep_rcpt-like"/>
</dbReference>
<protein>
    <submittedName>
        <fullName evidence="13">TonB-dependent receptor</fullName>
    </submittedName>
</protein>
<dbReference type="Gene3D" id="2.40.170.20">
    <property type="entry name" value="TonB-dependent receptor, beta-barrel domain"/>
    <property type="match status" value="1"/>
</dbReference>
<evidence type="ECO:0000256" key="2">
    <source>
        <dbReference type="ARBA" id="ARBA00022448"/>
    </source>
</evidence>
<feature type="chain" id="PRO_5025377092" evidence="10">
    <location>
        <begin position="29"/>
        <end position="714"/>
    </location>
</feature>
<keyword evidence="7 8" id="KW-0998">Cell outer membrane</keyword>
<keyword evidence="6 8" id="KW-0472">Membrane</keyword>
<keyword evidence="14" id="KW-1185">Reference proteome</keyword>
<dbReference type="GO" id="GO:0015344">
    <property type="term" value="F:siderophore uptake transmembrane transporter activity"/>
    <property type="evidence" value="ECO:0007669"/>
    <property type="project" value="TreeGrafter"/>
</dbReference>
<evidence type="ECO:0000259" key="12">
    <source>
        <dbReference type="Pfam" id="PF07715"/>
    </source>
</evidence>
<dbReference type="InterPro" id="IPR012910">
    <property type="entry name" value="Plug_dom"/>
</dbReference>
<comment type="subcellular location">
    <subcellularLocation>
        <location evidence="1 8">Cell outer membrane</location>
        <topology evidence="1 8">Multi-pass membrane protein</topology>
    </subcellularLocation>
</comment>
<evidence type="ECO:0000259" key="11">
    <source>
        <dbReference type="Pfam" id="PF00593"/>
    </source>
</evidence>
<keyword evidence="3 8" id="KW-1134">Transmembrane beta strand</keyword>
<dbReference type="InterPro" id="IPR000531">
    <property type="entry name" value="Beta-barrel_TonB"/>
</dbReference>
<evidence type="ECO:0000256" key="7">
    <source>
        <dbReference type="ARBA" id="ARBA00023237"/>
    </source>
</evidence>
<dbReference type="RefSeq" id="WP_163967279.1">
    <property type="nucleotide sequence ID" value="NZ_JAAGNX010000003.1"/>
</dbReference>
<evidence type="ECO:0000256" key="9">
    <source>
        <dbReference type="RuleBase" id="RU003357"/>
    </source>
</evidence>
<keyword evidence="4 8" id="KW-0812">Transmembrane</keyword>
<dbReference type="Gene3D" id="2.170.130.10">
    <property type="entry name" value="TonB-dependent receptor, plug domain"/>
    <property type="match status" value="1"/>
</dbReference>
<dbReference type="PROSITE" id="PS52016">
    <property type="entry name" value="TONB_DEPENDENT_REC_3"/>
    <property type="match status" value="1"/>
</dbReference>
<evidence type="ECO:0000256" key="1">
    <source>
        <dbReference type="ARBA" id="ARBA00004571"/>
    </source>
</evidence>
<evidence type="ECO:0000256" key="10">
    <source>
        <dbReference type="SAM" id="SignalP"/>
    </source>
</evidence>
<dbReference type="GO" id="GO:0044718">
    <property type="term" value="P:siderophore transmembrane transport"/>
    <property type="evidence" value="ECO:0007669"/>
    <property type="project" value="TreeGrafter"/>
</dbReference>
<dbReference type="Pfam" id="PF07715">
    <property type="entry name" value="Plug"/>
    <property type="match status" value="1"/>
</dbReference>
<evidence type="ECO:0000256" key="5">
    <source>
        <dbReference type="ARBA" id="ARBA00023077"/>
    </source>
</evidence>
<keyword evidence="13" id="KW-0675">Receptor</keyword>
<gene>
    <name evidence="13" type="ORF">G0Q06_13985</name>
</gene>
<proteinExistence type="inferred from homology"/>
<keyword evidence="2 8" id="KW-0813">Transport</keyword>
<keyword evidence="5 9" id="KW-0798">TonB box</keyword>
<reference evidence="13 14" key="1">
    <citation type="submission" date="2020-02" db="EMBL/GenBank/DDBJ databases">
        <title>Albibacoteraceae fam. nov., the first described family within the subdivision 4 Verrucomicrobia.</title>
        <authorList>
            <person name="Xi F."/>
        </authorList>
    </citation>
    <scope>NUCLEOTIDE SEQUENCE [LARGE SCALE GENOMIC DNA]</scope>
    <source>
        <strain evidence="13 14">CK1056</strain>
    </source>
</reference>
<comment type="caution">
    <text evidence="13">The sequence shown here is derived from an EMBL/GenBank/DDBJ whole genome shotgun (WGS) entry which is preliminary data.</text>
</comment>
<evidence type="ECO:0000313" key="13">
    <source>
        <dbReference type="EMBL" id="NDV63570.1"/>
    </source>
</evidence>
<name>A0A6B2M7I7_9BACT</name>
<dbReference type="InterPro" id="IPR037066">
    <property type="entry name" value="Plug_dom_sf"/>
</dbReference>
<dbReference type="InterPro" id="IPR036942">
    <property type="entry name" value="Beta-barrel_TonB_sf"/>
</dbReference>
<feature type="domain" description="TonB-dependent receptor plug" evidence="12">
    <location>
        <begin position="68"/>
        <end position="153"/>
    </location>
</feature>
<evidence type="ECO:0000256" key="3">
    <source>
        <dbReference type="ARBA" id="ARBA00022452"/>
    </source>
</evidence>
<dbReference type="PANTHER" id="PTHR30069">
    <property type="entry name" value="TONB-DEPENDENT OUTER MEMBRANE RECEPTOR"/>
    <property type="match status" value="1"/>
</dbReference>
<dbReference type="Pfam" id="PF00593">
    <property type="entry name" value="TonB_dep_Rec_b-barrel"/>
    <property type="match status" value="1"/>
</dbReference>
<dbReference type="GO" id="GO:0009279">
    <property type="term" value="C:cell outer membrane"/>
    <property type="evidence" value="ECO:0007669"/>
    <property type="project" value="UniProtKB-SubCell"/>
</dbReference>
<dbReference type="Proteomes" id="UP000478417">
    <property type="component" value="Unassembled WGS sequence"/>
</dbReference>
<evidence type="ECO:0000313" key="14">
    <source>
        <dbReference type="Proteomes" id="UP000478417"/>
    </source>
</evidence>
<feature type="signal peptide" evidence="10">
    <location>
        <begin position="1"/>
        <end position="28"/>
    </location>
</feature>
<evidence type="ECO:0000256" key="8">
    <source>
        <dbReference type="PROSITE-ProRule" id="PRU01360"/>
    </source>
</evidence>
<keyword evidence="10" id="KW-0732">Signal</keyword>
<organism evidence="13 14">
    <name type="scientific">Oceanipulchritudo coccoides</name>
    <dbReference type="NCBI Taxonomy" id="2706888"/>
    <lineage>
        <taxon>Bacteria</taxon>
        <taxon>Pseudomonadati</taxon>
        <taxon>Verrucomicrobiota</taxon>
        <taxon>Opitutia</taxon>
        <taxon>Puniceicoccales</taxon>
        <taxon>Oceanipulchritudinaceae</taxon>
        <taxon>Oceanipulchritudo</taxon>
    </lineage>
</organism>
<comment type="similarity">
    <text evidence="8 9">Belongs to the TonB-dependent receptor family.</text>
</comment>
<evidence type="ECO:0000256" key="6">
    <source>
        <dbReference type="ARBA" id="ARBA00023136"/>
    </source>
</evidence>
<dbReference type="PANTHER" id="PTHR30069:SF49">
    <property type="entry name" value="OUTER MEMBRANE PROTEIN C"/>
    <property type="match status" value="1"/>
</dbReference>
<evidence type="ECO:0000256" key="4">
    <source>
        <dbReference type="ARBA" id="ARBA00022692"/>
    </source>
</evidence>
<dbReference type="AlphaFoldDB" id="A0A6B2M7I7"/>
<sequence length="714" mass="77452">MVISTNQLKHALGLFLASAATVLCQANASGTGSDADRIIDLAPLVIEGTWNSSQPGVTGTSGVPVDLAGSLTQSLSSLPGVSFASRGTYSTEPIVRGLSYDRVSTTLNGLRLPNGSPTRTSAPINQFSGAGYRSIQIAKALPSLASGPPVSGGLIAIENNWSTEAIGREPTMPSAVLRFQGIPERNSIHWSANLAGVATPIGYRVSGFTSRSGNYTSGDGRKVPSHFEETGGSLSLGYATTNQWMHAVDVAFREQGFTENAALPLDVMDGEFLAVTANHERQGQPDGSWNFRLRYGFSESSSTLSNRERPTKPVNVDTDTLTRSFHADVAAITSLSNGGEVQFGLDFNREERLAIRKRGPVARDYIWPDTLYKQSGAYAESRWQLNDKAQIRVGGRADYAVSKAREAGKSAFGKPIVSLYSKYNGAEAEKVSVEDIVLSGNLLLSYQPQSSATWYAGFGSSGQIPPPTERYRAFLNALGGGFELGNPTLEPERKWELVLGAQWERKRFRLQADVYHFQIDDFIWRQAIGTTEGVLPFNPPQTVFGYRNVNAAFTGLEIQGEWQATEHIRFPFSVEWVDAELRESGTGFSNGDSLPELPPAEARLSAVLEGNVFSMKAWFQWTAILVASKDNDLPALNPLYADSKSFALHELSLQLISSKGFSASIRVRNLFDKAFTPYLSLPVSSIRPASGDLESGDRIPGAGREFLISCRLAF</sequence>
<dbReference type="EMBL" id="JAAGNX010000003">
    <property type="protein sequence ID" value="NDV63570.1"/>
    <property type="molecule type" value="Genomic_DNA"/>
</dbReference>
<dbReference type="SUPFAM" id="SSF56935">
    <property type="entry name" value="Porins"/>
    <property type="match status" value="1"/>
</dbReference>